<gene>
    <name evidence="1" type="ORF">E4633_17080</name>
</gene>
<evidence type="ECO:0000313" key="1">
    <source>
        <dbReference type="EMBL" id="TGU70712.1"/>
    </source>
</evidence>
<accession>A0A4V3NZ79</accession>
<protein>
    <submittedName>
        <fullName evidence="1">Uncharacterized protein</fullName>
    </submittedName>
</protein>
<proteinExistence type="predicted"/>
<name>A0A4V3NZ79_9BACT</name>
<dbReference type="EMBL" id="SRSC01000004">
    <property type="protein sequence ID" value="TGU70712.1"/>
    <property type="molecule type" value="Genomic_DNA"/>
</dbReference>
<dbReference type="Proteomes" id="UP000306416">
    <property type="component" value="Unassembled WGS sequence"/>
</dbReference>
<dbReference type="AlphaFoldDB" id="A0A4V3NZ79"/>
<keyword evidence="2" id="KW-1185">Reference proteome</keyword>
<evidence type="ECO:0000313" key="2">
    <source>
        <dbReference type="Proteomes" id="UP000306416"/>
    </source>
</evidence>
<organism evidence="1 2">
    <name type="scientific">Geomonas terrae</name>
    <dbReference type="NCBI Taxonomy" id="2562681"/>
    <lineage>
        <taxon>Bacteria</taxon>
        <taxon>Pseudomonadati</taxon>
        <taxon>Thermodesulfobacteriota</taxon>
        <taxon>Desulfuromonadia</taxon>
        <taxon>Geobacterales</taxon>
        <taxon>Geobacteraceae</taxon>
        <taxon>Geomonas</taxon>
    </lineage>
</organism>
<reference evidence="1 2" key="1">
    <citation type="submission" date="2019-04" db="EMBL/GenBank/DDBJ databases">
        <title>Geobacter oryzae sp. nov., ferric-reducing bacteria isolated from paddy soil.</title>
        <authorList>
            <person name="Xu Z."/>
            <person name="Masuda Y."/>
            <person name="Itoh H."/>
            <person name="Senoo K."/>
        </authorList>
    </citation>
    <scope>NUCLEOTIDE SEQUENCE [LARGE SCALE GENOMIC DNA]</scope>
    <source>
        <strain evidence="1 2">Red111</strain>
    </source>
</reference>
<sequence>MKAANDQLQVKRVGITNASTFYGFCRKHDNELFKPIESDEVNPDNKQHLTLLFFRALSYEYCMKRKVHLLLRKRRELISQNGQRLVPSEMELGFEAWTSKKWPVLFSQILSALQQDHDGGVRSVVHQIGRNIGVSCCGVSGVRGETLSDIMNTQDLRSMPPLYAFNIVPYTDKTFVIVTSFAEHSIEVSHHFGDVENMNQLESLVNTLAFYNCEDPCISPALWETLSMEEKEFVQLSIRHPSYRSSNLVPRIIKL</sequence>
<comment type="caution">
    <text evidence="1">The sequence shown here is derived from an EMBL/GenBank/DDBJ whole genome shotgun (WGS) entry which is preliminary data.</text>
</comment>